<evidence type="ECO:0000259" key="1">
    <source>
        <dbReference type="Pfam" id="PF14192"/>
    </source>
</evidence>
<name>A0A7G8TCX1_9FIRM</name>
<dbReference type="AlphaFoldDB" id="A0A7G8TCX1"/>
<reference evidence="2 3" key="1">
    <citation type="submission" date="2020-08" db="EMBL/GenBank/DDBJ databases">
        <title>The isolate Caproiciproducens sp. 7D4C2 produces n-caproate at mildly acidic conditions from hexoses: genome and rBOX comparison with related strains and chain-elongating bacteria.</title>
        <authorList>
            <person name="Esquivel-Elizondo S."/>
            <person name="Bagci C."/>
            <person name="Temovska M."/>
            <person name="Jeon B.S."/>
            <person name="Bessarab I."/>
            <person name="Williams R.B.H."/>
            <person name="Huson D.H."/>
            <person name="Angenent L.T."/>
        </authorList>
    </citation>
    <scope>NUCLEOTIDE SEQUENCE [LARGE SCALE GENOMIC DNA]</scope>
    <source>
        <strain evidence="2 3">7D4C2</strain>
    </source>
</reference>
<feature type="domain" description="DUF4314" evidence="1">
    <location>
        <begin position="10"/>
        <end position="76"/>
    </location>
</feature>
<evidence type="ECO:0000313" key="2">
    <source>
        <dbReference type="EMBL" id="QNK41462.1"/>
    </source>
</evidence>
<organism evidence="2 3">
    <name type="scientific">Caproicibacter fermentans</name>
    <dbReference type="NCBI Taxonomy" id="2576756"/>
    <lineage>
        <taxon>Bacteria</taxon>
        <taxon>Bacillati</taxon>
        <taxon>Bacillota</taxon>
        <taxon>Clostridia</taxon>
        <taxon>Eubacteriales</taxon>
        <taxon>Acutalibacteraceae</taxon>
        <taxon>Caproicibacter</taxon>
    </lineage>
</organism>
<dbReference type="KEGG" id="cfem:HCR03_04090"/>
<dbReference type="Proteomes" id="UP000515909">
    <property type="component" value="Chromosome"/>
</dbReference>
<dbReference type="Pfam" id="PF14192">
    <property type="entry name" value="DUF4314"/>
    <property type="match status" value="1"/>
</dbReference>
<protein>
    <submittedName>
        <fullName evidence="2">DUF4314 domain-containing protein</fullName>
    </submittedName>
</protein>
<sequence>MSPMNNFPSKETVERLRREYPAGTRLELISMDDPYTKIQPGDRATVRDVDDAGNILCEWDCGSSLSLIPGVDEFGVV</sequence>
<gene>
    <name evidence="2" type="ORF">HCR03_04090</name>
</gene>
<dbReference type="InterPro" id="IPR025463">
    <property type="entry name" value="DUF4314"/>
</dbReference>
<proteinExistence type="predicted"/>
<accession>A0A7G8TCX1</accession>
<evidence type="ECO:0000313" key="3">
    <source>
        <dbReference type="Proteomes" id="UP000515909"/>
    </source>
</evidence>
<dbReference type="EMBL" id="CP060286">
    <property type="protein sequence ID" value="QNK41462.1"/>
    <property type="molecule type" value="Genomic_DNA"/>
</dbReference>